<evidence type="ECO:0000313" key="4">
    <source>
        <dbReference type="Proteomes" id="UP000806542"/>
    </source>
</evidence>
<keyword evidence="1" id="KW-0732">Signal</keyword>
<feature type="domain" description="Right handed beta helix" evidence="2">
    <location>
        <begin position="477"/>
        <end position="634"/>
    </location>
</feature>
<evidence type="ECO:0000256" key="1">
    <source>
        <dbReference type="SAM" id="SignalP"/>
    </source>
</evidence>
<accession>A0A9D5M5B8</accession>
<dbReference type="Gene3D" id="2.160.20.10">
    <property type="entry name" value="Single-stranded right-handed beta-helix, Pectin lyase-like"/>
    <property type="match status" value="2"/>
</dbReference>
<keyword evidence="4" id="KW-1185">Reference proteome</keyword>
<evidence type="ECO:0000259" key="2">
    <source>
        <dbReference type="Pfam" id="PF13229"/>
    </source>
</evidence>
<reference evidence="3" key="1">
    <citation type="submission" date="2020-10" db="EMBL/GenBank/DDBJ databases">
        <title>ChiBAC.</title>
        <authorList>
            <person name="Zenner C."/>
            <person name="Hitch T.C.A."/>
            <person name="Clavel T."/>
        </authorList>
    </citation>
    <scope>NUCLEOTIDE SEQUENCE</scope>
    <source>
        <strain evidence="3">DSM 107454</strain>
    </source>
</reference>
<dbReference type="PANTHER" id="PTHR36453">
    <property type="entry name" value="SECRETED PROTEIN-RELATED"/>
    <property type="match status" value="1"/>
</dbReference>
<dbReference type="EMBL" id="JADCKB010000007">
    <property type="protein sequence ID" value="MBE5039707.1"/>
    <property type="molecule type" value="Genomic_DNA"/>
</dbReference>
<feature type="chain" id="PRO_5039391836" evidence="1">
    <location>
        <begin position="27"/>
        <end position="1057"/>
    </location>
</feature>
<dbReference type="SMART" id="SM00710">
    <property type="entry name" value="PbH1"/>
    <property type="match status" value="8"/>
</dbReference>
<dbReference type="AlphaFoldDB" id="A0A9D5M5B8"/>
<dbReference type="Proteomes" id="UP000806542">
    <property type="component" value="Unassembled WGS sequence"/>
</dbReference>
<dbReference type="InterPro" id="IPR011050">
    <property type="entry name" value="Pectin_lyase_fold/virulence"/>
</dbReference>
<name>A0A9D5M5B8_9FIRM</name>
<protein>
    <submittedName>
        <fullName evidence="3">Right-handed parallel beta-helix repeat-containing protein</fullName>
    </submittedName>
</protein>
<feature type="signal peptide" evidence="1">
    <location>
        <begin position="1"/>
        <end position="26"/>
    </location>
</feature>
<organism evidence="3 4">
    <name type="scientific">Ructibacterium gallinarum</name>
    <dbReference type="NCBI Taxonomy" id="2779355"/>
    <lineage>
        <taxon>Bacteria</taxon>
        <taxon>Bacillati</taxon>
        <taxon>Bacillota</taxon>
        <taxon>Clostridia</taxon>
        <taxon>Eubacteriales</taxon>
        <taxon>Oscillospiraceae</taxon>
        <taxon>Ructibacterium</taxon>
    </lineage>
</organism>
<dbReference type="RefSeq" id="WP_226392272.1">
    <property type="nucleotide sequence ID" value="NZ_JADCKB010000007.1"/>
</dbReference>
<dbReference type="InterPro" id="IPR039448">
    <property type="entry name" value="Beta_helix"/>
</dbReference>
<proteinExistence type="predicted"/>
<comment type="caution">
    <text evidence="3">The sequence shown here is derived from an EMBL/GenBank/DDBJ whole genome shotgun (WGS) entry which is preliminary data.</text>
</comment>
<dbReference type="SUPFAM" id="SSF51126">
    <property type="entry name" value="Pectin lyase-like"/>
    <property type="match status" value="1"/>
</dbReference>
<sequence length="1057" mass="117197">MKKWIAFTISVSMMLSLLSVPRVIFALDEQPEYIVAAENSSMLVIDGKYVEKQQEIVSFQNNMAFVDVQIFTQELGGTGSFETNGFRCILKGHVLSGTAERISIDGTAVPAPAPSKMGGRWFVSASVFGKDGLYYPIIEVPEYKMVVFGLAPAEPEVLIRMFGIYLSPDGDDGAEGYPSAPVRTPDAAAALARSWKEAVNACGMDMTIFFQPGSYPAFSLHSEDSGTKQHAVRFRALKANTVSISSAVHLSSEAFTVSEDERIPEKARGKVYEANISGLLGTYVPYPTNLGYQSQVTTDYYQLYASGVQQQLARYPNEGWMRIGEVVPGIDPATGQTEEPEKSWGICANSNVFTCDDTRLQRWIQAQNLVFAGYWGYFWAYQAKAVSSISENTVILDGKTHFGIRPNNPVFAMNLLEELDIPGEWYIEPDNQKIYYYPKDGKLDSLELAVNADPVLQVSANTKFVFLEGLRFENNRHGVEMDGAEYITFQNCTFRNLGTHGLRVLDGRNVVVKDCIMNQLGGAGVQFDESGIRKNENVSLEMSENLVQGCRISSYNQTFRTVEGGIVIRGNGGIVENNCIFDAPHSGIYFAGNQIVIQNNEIYNVLQETADAGVIYTCARDYTKQGNQILRNYIHDISKESFDEKDSGRHAIYLDDMTSGAVVKNNVVDGCSSAALFGGGWNNLIEDNVFLNCDTGMQFDCRASITRKATHVASITPPNGETYVNTKASFERIAQSGAEERWREQYPVLMGKFKDMFQDFSVNPITADNDIGIPRENILRNNTFAAPNAEKYSYNKLYSKLFSYSFTGDGNIHEGTMGTTDTESVAYWDKIMPIQQQKLHQQQAVFIPQKMTLVTKAGTPASSLDGLQGTEVLLRAEYQNTLPQGINEVLFLAVFKENGVMTGGQQWRQTVSPGGVEIEKYLVVPEQAGKNTRIEFCAWSTEDMCPLHEKQLLPAGEWLDIETAEVKNGMLSLTGTILPKTQGKQVLMGVTQGEPLIDALLQPELLQKIDQTTTGEDGSFCFVSRMKQNKSTDFVVIYLWCGETETQICVPCRKDSV</sequence>
<evidence type="ECO:0000313" key="3">
    <source>
        <dbReference type="EMBL" id="MBE5039707.1"/>
    </source>
</evidence>
<dbReference type="PANTHER" id="PTHR36453:SF1">
    <property type="entry name" value="RIGHT HANDED BETA HELIX DOMAIN-CONTAINING PROTEIN"/>
    <property type="match status" value="1"/>
</dbReference>
<gene>
    <name evidence="3" type="ORF">INF28_04430</name>
</gene>
<dbReference type="Pfam" id="PF13229">
    <property type="entry name" value="Beta_helix"/>
    <property type="match status" value="1"/>
</dbReference>
<dbReference type="InterPro" id="IPR012334">
    <property type="entry name" value="Pectin_lyas_fold"/>
</dbReference>
<dbReference type="InterPro" id="IPR006626">
    <property type="entry name" value="PbH1"/>
</dbReference>